<comment type="caution">
    <text evidence="1">The sequence shown here is derived from an EMBL/GenBank/DDBJ whole genome shotgun (WGS) entry which is preliminary data.</text>
</comment>
<organism evidence="1 2">
    <name type="scientific">Actinopolymorpha pittospori</name>
    <dbReference type="NCBI Taxonomy" id="648752"/>
    <lineage>
        <taxon>Bacteria</taxon>
        <taxon>Bacillati</taxon>
        <taxon>Actinomycetota</taxon>
        <taxon>Actinomycetes</taxon>
        <taxon>Propionibacteriales</taxon>
        <taxon>Actinopolymorphaceae</taxon>
        <taxon>Actinopolymorpha</taxon>
    </lineage>
</organism>
<accession>A0A927MWG3</accession>
<gene>
    <name evidence="1" type="ORF">HEB94_001373</name>
</gene>
<sequence length="121" mass="13227">MNPGPSHPDLRWVNARAVIRCGHDGTVATRPSQEWVRVDGVAVLVVHDPEGRDITACPNYGPMMKPCVTTLQVAEGYSDWLSVDGHRVVLDNLDGLTDGTVPGTVHYDVRDPGQPFVRADR</sequence>
<keyword evidence="2" id="KW-1185">Reference proteome</keyword>
<dbReference type="EMBL" id="JADBEM010000001">
    <property type="protein sequence ID" value="MBE1604525.1"/>
    <property type="molecule type" value="Genomic_DNA"/>
</dbReference>
<evidence type="ECO:0000313" key="1">
    <source>
        <dbReference type="EMBL" id="MBE1604525.1"/>
    </source>
</evidence>
<dbReference type="AlphaFoldDB" id="A0A927MWG3"/>
<evidence type="ECO:0000313" key="2">
    <source>
        <dbReference type="Proteomes" id="UP000638648"/>
    </source>
</evidence>
<name>A0A927MWG3_9ACTN</name>
<protein>
    <submittedName>
        <fullName evidence="1">Uncharacterized protein</fullName>
    </submittedName>
</protein>
<reference evidence="1" key="1">
    <citation type="submission" date="2020-10" db="EMBL/GenBank/DDBJ databases">
        <title>Sequencing the genomes of 1000 actinobacteria strains.</title>
        <authorList>
            <person name="Klenk H.-P."/>
        </authorList>
    </citation>
    <scope>NUCLEOTIDE SEQUENCE</scope>
    <source>
        <strain evidence="1">DSM 45354</strain>
    </source>
</reference>
<proteinExistence type="predicted"/>
<dbReference type="Proteomes" id="UP000638648">
    <property type="component" value="Unassembled WGS sequence"/>
</dbReference>
<dbReference type="RefSeq" id="WP_192749045.1">
    <property type="nucleotide sequence ID" value="NZ_BAABJL010000126.1"/>
</dbReference>